<gene>
    <name evidence="3" type="ORF">ENJ10_09760</name>
</gene>
<dbReference type="GO" id="GO:0004135">
    <property type="term" value="F:amylo-alpha-1,6-glucosidase activity"/>
    <property type="evidence" value="ECO:0007669"/>
    <property type="project" value="InterPro"/>
</dbReference>
<dbReference type="PANTHER" id="PTHR10569:SF2">
    <property type="entry name" value="GLYCOGEN DEBRANCHING ENZYME"/>
    <property type="match status" value="1"/>
</dbReference>
<feature type="domain" description="Glycogen debranching enzyme C-terminal" evidence="1">
    <location>
        <begin position="118"/>
        <end position="448"/>
    </location>
</feature>
<accession>A0A7V1PV33</accession>
<dbReference type="PANTHER" id="PTHR10569">
    <property type="entry name" value="GLYCOGEN DEBRANCHING ENZYME"/>
    <property type="match status" value="1"/>
</dbReference>
<dbReference type="InterPro" id="IPR008928">
    <property type="entry name" value="6-hairpin_glycosidase_sf"/>
</dbReference>
<dbReference type="GO" id="GO:0004134">
    <property type="term" value="F:4-alpha-glucanotransferase activity"/>
    <property type="evidence" value="ECO:0007669"/>
    <property type="project" value="InterPro"/>
</dbReference>
<dbReference type="InterPro" id="IPR012341">
    <property type="entry name" value="6hp_glycosidase-like_sf"/>
</dbReference>
<dbReference type="GO" id="GO:0005980">
    <property type="term" value="P:glycogen catabolic process"/>
    <property type="evidence" value="ECO:0007669"/>
    <property type="project" value="InterPro"/>
</dbReference>
<dbReference type="AlphaFoldDB" id="A0A7V1PV33"/>
<dbReference type="EMBL" id="DRLD01000268">
    <property type="protein sequence ID" value="HED10962.1"/>
    <property type="molecule type" value="Genomic_DNA"/>
</dbReference>
<proteinExistence type="predicted"/>
<dbReference type="SUPFAM" id="SSF48208">
    <property type="entry name" value="Six-hairpin glycosidases"/>
    <property type="match status" value="1"/>
</dbReference>
<dbReference type="InterPro" id="IPR024742">
    <property type="entry name" value="Glycogen_debranch_N"/>
</dbReference>
<dbReference type="InterPro" id="IPR010401">
    <property type="entry name" value="AGL/Gdb1"/>
</dbReference>
<comment type="caution">
    <text evidence="3">The sequence shown here is derived from an EMBL/GenBank/DDBJ whole genome shotgun (WGS) entry which is preliminary data.</text>
</comment>
<sequence length="462" mass="53508">RGEFTAANLWYKNFEYIQDRERYAEYSESLFNPGFFQVQLEPYQSFDLYISQDATGIRGDSYELLYRREVERRREKKGLFFTDDAKLFRVEKAMEESILNIEGKEVIPGSILENQFSTRDMLFSLPGHFLIHEKFERFKTVYRELASELSQGLLPVYLPGRQEKNHYCSADISLWFIQLGYLYYEMSNDLSFFDNELMDIYRSILDNYIKGTLYNIFMDKDKLIYSGDKSTSVSWIPLKDKDGGVLRYGKLLEINALWYNALSAFNLLCVKTARKRWAAKYGKIADKAGRSFRETFVKEKGLADFVNQEQENFDLRINTLVMLALPFSPLDKDASVKILHKVREELITPYGAKSLSQNTAPVRGALHRKNSAYFSGAIWPWTISLLVEAARKHNWPGTTAGEWQKYFEPVLKLTQSGLLDHIPEAVNNMEDVGQSGMIDSTLSLACVVWAYFRMENSVSGER</sequence>
<dbReference type="Gene3D" id="1.50.10.10">
    <property type="match status" value="1"/>
</dbReference>
<feature type="domain" description="Glycogen debranching enzyme bacterial and archaeal type N-terminal" evidence="2">
    <location>
        <begin position="2"/>
        <end position="46"/>
    </location>
</feature>
<dbReference type="InterPro" id="IPR032790">
    <property type="entry name" value="GDE_C"/>
</dbReference>
<organism evidence="3">
    <name type="scientific">Caldithrix abyssi</name>
    <dbReference type="NCBI Taxonomy" id="187145"/>
    <lineage>
        <taxon>Bacteria</taxon>
        <taxon>Pseudomonadati</taxon>
        <taxon>Calditrichota</taxon>
        <taxon>Calditrichia</taxon>
        <taxon>Calditrichales</taxon>
        <taxon>Calditrichaceae</taxon>
        <taxon>Caldithrix</taxon>
    </lineage>
</organism>
<feature type="non-terminal residue" evidence="3">
    <location>
        <position position="1"/>
    </location>
</feature>
<evidence type="ECO:0008006" key="4">
    <source>
        <dbReference type="Google" id="ProtNLM"/>
    </source>
</evidence>
<dbReference type="Proteomes" id="UP000886005">
    <property type="component" value="Unassembled WGS sequence"/>
</dbReference>
<protein>
    <recommendedName>
        <fullName evidence="4">Glycogen debranching enzyme C-terminal domain-containing protein</fullName>
    </recommendedName>
</protein>
<evidence type="ECO:0000259" key="2">
    <source>
        <dbReference type="Pfam" id="PF12439"/>
    </source>
</evidence>
<dbReference type="Pfam" id="PF06202">
    <property type="entry name" value="GDE_C"/>
    <property type="match status" value="1"/>
</dbReference>
<name>A0A7V1PV33_CALAY</name>
<evidence type="ECO:0000259" key="1">
    <source>
        <dbReference type="Pfam" id="PF06202"/>
    </source>
</evidence>
<dbReference type="Pfam" id="PF12439">
    <property type="entry name" value="GDE_N"/>
    <property type="match status" value="1"/>
</dbReference>
<reference evidence="3" key="1">
    <citation type="journal article" date="2020" name="mSystems">
        <title>Genome- and Community-Level Interaction Insights into Carbon Utilization and Element Cycling Functions of Hydrothermarchaeota in Hydrothermal Sediment.</title>
        <authorList>
            <person name="Zhou Z."/>
            <person name="Liu Y."/>
            <person name="Xu W."/>
            <person name="Pan J."/>
            <person name="Luo Z.H."/>
            <person name="Li M."/>
        </authorList>
    </citation>
    <scope>NUCLEOTIDE SEQUENCE [LARGE SCALE GENOMIC DNA]</scope>
    <source>
        <strain evidence="3">HyVt-456</strain>
    </source>
</reference>
<evidence type="ECO:0000313" key="3">
    <source>
        <dbReference type="EMBL" id="HED10962.1"/>
    </source>
</evidence>